<proteinExistence type="inferred from homology"/>
<name>A0A833JGR6_9BACT</name>
<gene>
    <name evidence="7" type="ORF">GCL57_05970</name>
</gene>
<dbReference type="InterPro" id="IPR000914">
    <property type="entry name" value="SBP_5_dom"/>
</dbReference>
<keyword evidence="3" id="KW-0813">Transport</keyword>
<comment type="caution">
    <text evidence="7">The sequence shown here is derived from an EMBL/GenBank/DDBJ whole genome shotgun (WGS) entry which is preliminary data.</text>
</comment>
<sequence length="539" mass="61823">MNRYLKICAISLTFSHAAFAAIPKDSQAAKIQELNIGNSDDPTSLDPHVCHESACAVIIEQMFEGLVNTNYKGDIVSAQAERWDISADKKKYTFYLRKNLKWSDGTNITAYDYIYGFQRLVDPKIASENVSLIENIVNAKEINLGKMPLNSLGMKALNDHTLEINLIRPTPYFLDAISVSSVAPVQKKNIEKYGKSSFIQQNNFVSNGPFVLAQRKVGDKIVLVPNNNYWNKDNIYLSKVNFYSIKELTTEFRMYESGQLHVTSKTPGDQFKEIKSKYPTQFKTESSLATYYYIYNLRNPKLKNRNLRQALNIAIDRIAITKSILGSGELPSYDFIPYGMKSYTQNKAFWQDWPREKQLNEAKKLYKEAGYSNENPLKIQILYNTSEGHRKLASAIASMWKQALGVQVEMVNEEWKSMLDKRGTGQFEVLRLGNIAVMNDPYDFFSQFRSFDINNDSKFNNVEYDKLVQLSNNELDPEKRKILLEKAGKIIIEEVPLSPIYNYVKNYLVRDDVVGFKKNAMDKYSLVGVYLKDKGKKIN</sequence>
<organism evidence="7 8">
    <name type="scientific">Fluviispira multicolorata</name>
    <dbReference type="NCBI Taxonomy" id="2654512"/>
    <lineage>
        <taxon>Bacteria</taxon>
        <taxon>Pseudomonadati</taxon>
        <taxon>Bdellovibrionota</taxon>
        <taxon>Oligoflexia</taxon>
        <taxon>Silvanigrellales</taxon>
        <taxon>Silvanigrellaceae</taxon>
        <taxon>Fluviispira</taxon>
    </lineage>
</organism>
<dbReference type="Gene3D" id="3.40.190.10">
    <property type="entry name" value="Periplasmic binding protein-like II"/>
    <property type="match status" value="1"/>
</dbReference>
<keyword evidence="4 5" id="KW-0732">Signal</keyword>
<dbReference type="CDD" id="cd08504">
    <property type="entry name" value="PBP2_OppA"/>
    <property type="match status" value="1"/>
</dbReference>
<dbReference type="Gene3D" id="3.90.76.10">
    <property type="entry name" value="Dipeptide-binding Protein, Domain 1"/>
    <property type="match status" value="1"/>
</dbReference>
<dbReference type="Gene3D" id="3.10.105.10">
    <property type="entry name" value="Dipeptide-binding Protein, Domain 3"/>
    <property type="match status" value="1"/>
</dbReference>
<comment type="subcellular location">
    <subcellularLocation>
        <location evidence="1">Cell envelope</location>
    </subcellularLocation>
</comment>
<dbReference type="PANTHER" id="PTHR30290:SF10">
    <property type="entry name" value="PERIPLASMIC OLIGOPEPTIDE-BINDING PROTEIN-RELATED"/>
    <property type="match status" value="1"/>
</dbReference>
<dbReference type="GO" id="GO:1904680">
    <property type="term" value="F:peptide transmembrane transporter activity"/>
    <property type="evidence" value="ECO:0007669"/>
    <property type="project" value="TreeGrafter"/>
</dbReference>
<protein>
    <submittedName>
        <fullName evidence="7">Peptide ABC transporter substrate-binding protein</fullName>
    </submittedName>
</protein>
<dbReference type="EMBL" id="WFLN01000005">
    <property type="protein sequence ID" value="KAB8032191.1"/>
    <property type="molecule type" value="Genomic_DNA"/>
</dbReference>
<dbReference type="PIRSF" id="PIRSF002741">
    <property type="entry name" value="MppA"/>
    <property type="match status" value="1"/>
</dbReference>
<evidence type="ECO:0000256" key="5">
    <source>
        <dbReference type="SAM" id="SignalP"/>
    </source>
</evidence>
<evidence type="ECO:0000256" key="4">
    <source>
        <dbReference type="ARBA" id="ARBA00022729"/>
    </source>
</evidence>
<accession>A0A833JGR6</accession>
<dbReference type="InterPro" id="IPR039424">
    <property type="entry name" value="SBP_5"/>
</dbReference>
<dbReference type="GO" id="GO:0030288">
    <property type="term" value="C:outer membrane-bounded periplasmic space"/>
    <property type="evidence" value="ECO:0007669"/>
    <property type="project" value="TreeGrafter"/>
</dbReference>
<evidence type="ECO:0000256" key="2">
    <source>
        <dbReference type="ARBA" id="ARBA00005695"/>
    </source>
</evidence>
<dbReference type="GO" id="GO:0043190">
    <property type="term" value="C:ATP-binding cassette (ABC) transporter complex"/>
    <property type="evidence" value="ECO:0007669"/>
    <property type="project" value="InterPro"/>
</dbReference>
<evidence type="ECO:0000256" key="3">
    <source>
        <dbReference type="ARBA" id="ARBA00022448"/>
    </source>
</evidence>
<evidence type="ECO:0000256" key="1">
    <source>
        <dbReference type="ARBA" id="ARBA00004196"/>
    </source>
</evidence>
<dbReference type="GO" id="GO:0015833">
    <property type="term" value="P:peptide transport"/>
    <property type="evidence" value="ECO:0007669"/>
    <property type="project" value="TreeGrafter"/>
</dbReference>
<evidence type="ECO:0000313" key="8">
    <source>
        <dbReference type="Proteomes" id="UP000442694"/>
    </source>
</evidence>
<dbReference type="SUPFAM" id="SSF53850">
    <property type="entry name" value="Periplasmic binding protein-like II"/>
    <property type="match status" value="1"/>
</dbReference>
<evidence type="ECO:0000313" key="7">
    <source>
        <dbReference type="EMBL" id="KAB8032191.1"/>
    </source>
</evidence>
<dbReference type="Pfam" id="PF00496">
    <property type="entry name" value="SBP_bac_5"/>
    <property type="match status" value="1"/>
</dbReference>
<evidence type="ECO:0000259" key="6">
    <source>
        <dbReference type="Pfam" id="PF00496"/>
    </source>
</evidence>
<dbReference type="RefSeq" id="WP_152212430.1">
    <property type="nucleotide sequence ID" value="NZ_WFLN01000005.1"/>
</dbReference>
<dbReference type="FunFam" id="3.90.76.10:FF:000001">
    <property type="entry name" value="Oligopeptide ABC transporter substrate-binding protein"/>
    <property type="match status" value="1"/>
</dbReference>
<dbReference type="Proteomes" id="UP000442694">
    <property type="component" value="Unassembled WGS sequence"/>
</dbReference>
<comment type="similarity">
    <text evidence="2">Belongs to the bacterial solute-binding protein 5 family.</text>
</comment>
<keyword evidence="8" id="KW-1185">Reference proteome</keyword>
<dbReference type="InterPro" id="IPR030678">
    <property type="entry name" value="Peptide/Ni-bd"/>
</dbReference>
<feature type="chain" id="PRO_5032859115" evidence="5">
    <location>
        <begin position="21"/>
        <end position="539"/>
    </location>
</feature>
<dbReference type="PANTHER" id="PTHR30290">
    <property type="entry name" value="PERIPLASMIC BINDING COMPONENT OF ABC TRANSPORTER"/>
    <property type="match status" value="1"/>
</dbReference>
<feature type="signal peptide" evidence="5">
    <location>
        <begin position="1"/>
        <end position="20"/>
    </location>
</feature>
<reference evidence="7 8" key="1">
    <citation type="submission" date="2019-10" db="EMBL/GenBank/DDBJ databases">
        <title>New genus of Silvanigrellaceae.</title>
        <authorList>
            <person name="Pitt A."/>
            <person name="Hahn M.W."/>
        </authorList>
    </citation>
    <scope>NUCLEOTIDE SEQUENCE [LARGE SCALE GENOMIC DNA]</scope>
    <source>
        <strain evidence="7 8">33A1-SZDP</strain>
    </source>
</reference>
<dbReference type="AlphaFoldDB" id="A0A833JGR6"/>
<feature type="domain" description="Solute-binding protein family 5" evidence="6">
    <location>
        <begin position="75"/>
        <end position="450"/>
    </location>
</feature>